<dbReference type="PANTHER" id="PTHR43584">
    <property type="entry name" value="NUCLEOTIDYL TRANSFERASE"/>
    <property type="match status" value="1"/>
</dbReference>
<dbReference type="GO" id="GO:0016779">
    <property type="term" value="F:nucleotidyltransferase activity"/>
    <property type="evidence" value="ECO:0007669"/>
    <property type="project" value="UniProtKB-KW"/>
</dbReference>
<dbReference type="InterPro" id="IPR005835">
    <property type="entry name" value="NTP_transferase_dom"/>
</dbReference>
<dbReference type="Proteomes" id="UP000182836">
    <property type="component" value="Unassembled WGS sequence"/>
</dbReference>
<evidence type="ECO:0000313" key="7">
    <source>
        <dbReference type="Proteomes" id="UP000182836"/>
    </source>
</evidence>
<keyword evidence="1" id="KW-0808">Transferase</keyword>
<dbReference type="PANTHER" id="PTHR43584:SF8">
    <property type="entry name" value="N-ACETYLMURAMATE ALPHA-1-PHOSPHATE URIDYLYLTRANSFERASE"/>
    <property type="match status" value="1"/>
</dbReference>
<keyword evidence="2" id="KW-0548">Nucleotidyltransferase</keyword>
<evidence type="ECO:0000313" key="5">
    <source>
        <dbReference type="EMBL" id="SDI48018.1"/>
    </source>
</evidence>
<dbReference type="CDD" id="cd02523">
    <property type="entry name" value="PC_cytidylyltransferase"/>
    <property type="match status" value="1"/>
</dbReference>
<evidence type="ECO:0000256" key="1">
    <source>
        <dbReference type="ARBA" id="ARBA00022679"/>
    </source>
</evidence>
<dbReference type="PATRIC" id="fig|47500.8.peg.2962"/>
<dbReference type="GO" id="GO:0016301">
    <property type="term" value="F:kinase activity"/>
    <property type="evidence" value="ECO:0007669"/>
    <property type="project" value="UniProtKB-KW"/>
</dbReference>
<organism evidence="4 6">
    <name type="scientific">Aneurinibacillus migulanus</name>
    <name type="common">Bacillus migulanus</name>
    <dbReference type="NCBI Taxonomy" id="47500"/>
    <lineage>
        <taxon>Bacteria</taxon>
        <taxon>Bacillati</taxon>
        <taxon>Bacillota</taxon>
        <taxon>Bacilli</taxon>
        <taxon>Bacillales</taxon>
        <taxon>Paenibacillaceae</taxon>
        <taxon>Aneurinibacillus group</taxon>
        <taxon>Aneurinibacillus</taxon>
    </lineage>
</organism>
<protein>
    <submittedName>
        <fullName evidence="5">Choline kinase</fullName>
    </submittedName>
</protein>
<dbReference type="AlphaFoldDB" id="A0A0D1XJK2"/>
<keyword evidence="6" id="KW-1185">Reference proteome</keyword>
<proteinExistence type="predicted"/>
<reference evidence="5 7" key="2">
    <citation type="submission" date="2016-10" db="EMBL/GenBank/DDBJ databases">
        <authorList>
            <person name="de Groot N.N."/>
        </authorList>
    </citation>
    <scope>NUCLEOTIDE SEQUENCE [LARGE SCALE GENOMIC DNA]</scope>
    <source>
        <strain evidence="5 7">DSM 2895</strain>
    </source>
</reference>
<dbReference type="Proteomes" id="UP000037269">
    <property type="component" value="Unassembled WGS sequence"/>
</dbReference>
<evidence type="ECO:0000256" key="2">
    <source>
        <dbReference type="ARBA" id="ARBA00022695"/>
    </source>
</evidence>
<dbReference type="RefSeq" id="WP_043067658.1">
    <property type="nucleotide sequence ID" value="NZ_BJOA01000081.1"/>
</dbReference>
<dbReference type="InterPro" id="IPR050065">
    <property type="entry name" value="GlmU-like"/>
</dbReference>
<dbReference type="Gene3D" id="3.90.550.10">
    <property type="entry name" value="Spore Coat Polysaccharide Biosynthesis Protein SpsA, Chain A"/>
    <property type="match status" value="1"/>
</dbReference>
<evidence type="ECO:0000313" key="6">
    <source>
        <dbReference type="Proteomes" id="UP000037269"/>
    </source>
</evidence>
<dbReference type="InterPro" id="IPR029044">
    <property type="entry name" value="Nucleotide-diphossugar_trans"/>
</dbReference>
<dbReference type="EMBL" id="FNED01000004">
    <property type="protein sequence ID" value="SDI48018.1"/>
    <property type="molecule type" value="Genomic_DNA"/>
</dbReference>
<feature type="domain" description="Nucleotidyl transferase" evidence="3">
    <location>
        <begin position="4"/>
        <end position="139"/>
    </location>
</feature>
<evidence type="ECO:0000313" key="4">
    <source>
        <dbReference type="EMBL" id="KON94614.1"/>
    </source>
</evidence>
<sequence>MLKKAVIVAAGLSSRLYPLTLEEPKCLLEVNRQPILKRTISILKKNNINEIFVVIGYQKDRIIDSIGPDIQYIVNPFYQHCNNMGSLWFGKNFVGREPFIYLHGDVLFHPEIISQAIKHFSTSENDMELMTDFGETDEEAMKVRVTEDKFLLESNKEISSFQSAGEWTGIACIRSSRTLFEYIEKVMFNDGLNFYDTYAFTNMVKDGYKIQCISTLDYPWIEVDFLSDYEKAKEMFESE</sequence>
<gene>
    <name evidence="4" type="ORF">AF333_03010</name>
    <name evidence="5" type="ORF">SAMN04487909_104170</name>
</gene>
<accession>A0A0D1XJK2</accession>
<dbReference type="GeneID" id="42304179"/>
<reference evidence="4 6" key="1">
    <citation type="submission" date="2015-07" db="EMBL/GenBank/DDBJ databases">
        <title>Fjat-14205 dsm 2895.</title>
        <authorList>
            <person name="Liu B."/>
            <person name="Wang J."/>
            <person name="Zhu Y."/>
            <person name="Liu G."/>
            <person name="Chen Q."/>
            <person name="Chen Z."/>
            <person name="Lan J."/>
            <person name="Che J."/>
            <person name="Ge C."/>
            <person name="Shi H."/>
            <person name="Pan Z."/>
            <person name="Liu X."/>
        </authorList>
    </citation>
    <scope>NUCLEOTIDE SEQUENCE [LARGE SCALE GENOMIC DNA]</scope>
    <source>
        <strain evidence="4 6">DSM 2895</strain>
    </source>
</reference>
<dbReference type="EMBL" id="LGUG01000004">
    <property type="protein sequence ID" value="KON94614.1"/>
    <property type="molecule type" value="Genomic_DNA"/>
</dbReference>
<dbReference type="OrthoDB" id="9803871at2"/>
<evidence type="ECO:0000259" key="3">
    <source>
        <dbReference type="Pfam" id="PF00483"/>
    </source>
</evidence>
<dbReference type="Pfam" id="PF00483">
    <property type="entry name" value="NTP_transferase"/>
    <property type="match status" value="1"/>
</dbReference>
<keyword evidence="5" id="KW-0418">Kinase</keyword>
<dbReference type="SUPFAM" id="SSF53448">
    <property type="entry name" value="Nucleotide-diphospho-sugar transferases"/>
    <property type="match status" value="1"/>
</dbReference>
<name>A0A0D1XJK2_ANEMI</name>
<dbReference type="STRING" id="47500.AF333_03010"/>